<dbReference type="Pfam" id="PF14512">
    <property type="entry name" value="TM1586_NiRdase"/>
    <property type="match status" value="1"/>
</dbReference>
<reference evidence="4" key="1">
    <citation type="submission" date="2021-01" db="EMBL/GenBank/DDBJ databases">
        <title>Draft genome sequence of Acholeplasmataceae bacterium strain Mahy22.</title>
        <authorList>
            <person name="Watanabe M."/>
            <person name="Kojima H."/>
            <person name="Fukui M."/>
        </authorList>
    </citation>
    <scope>NUCLEOTIDE SEQUENCE</scope>
    <source>
        <strain evidence="4">Mahy22</strain>
    </source>
</reference>
<dbReference type="AlphaFoldDB" id="A0A7U9TGS0"/>
<gene>
    <name evidence="4" type="ORF">MPAN_007730</name>
</gene>
<dbReference type="GO" id="GO:0016491">
    <property type="term" value="F:oxidoreductase activity"/>
    <property type="evidence" value="ECO:0007669"/>
    <property type="project" value="UniProtKB-KW"/>
</dbReference>
<dbReference type="PANTHER" id="PTHR43673">
    <property type="entry name" value="NAD(P)H NITROREDUCTASE YDGI-RELATED"/>
    <property type="match status" value="1"/>
</dbReference>
<comment type="similarity">
    <text evidence="1">Belongs to the nitroreductase family.</text>
</comment>
<sequence>MLNLIKERKSVRTYLDKDLTEKDLKTVEKIIETYNNAEGFFKHKVKLQFFKKPFLNDSKKTKIGTYGFVTNPRCFIAGCVDNSFYGMVDYGFIFENMILELSKNHLSTVWLGGTFERKTFDFMQKDHEIVPTITPVGYEDKVQSQKEQDVREHVHADQRVPFETLFFNESFDQPLSESHKLAELFELVRFAPSADNKQPWRVLVKKNNVHFYLHRTAAYQQQLEFDVQAIDMGIALSHFVKGLEDKKIKFEVTNDFVNIDLPHLEYAFSVKLNN</sequence>
<keyword evidence="5" id="KW-1185">Reference proteome</keyword>
<dbReference type="Gene3D" id="3.40.109.30">
    <property type="entry name" value="putative nitroreductase (tm1586), domain 2"/>
    <property type="match status" value="1"/>
</dbReference>
<dbReference type="KEGG" id="manr:MPAN_007730"/>
<dbReference type="InterPro" id="IPR000415">
    <property type="entry name" value="Nitroreductase-like"/>
</dbReference>
<feature type="domain" description="Putative nitroreductase TM1586" evidence="3">
    <location>
        <begin position="3"/>
        <end position="240"/>
    </location>
</feature>
<dbReference type="InterPro" id="IPR029478">
    <property type="entry name" value="TM1586_NiRdase"/>
</dbReference>
<accession>A0A7U9TGS0</accession>
<evidence type="ECO:0000313" key="4">
    <source>
        <dbReference type="EMBL" id="BCR35880.1"/>
    </source>
</evidence>
<dbReference type="Proteomes" id="UP000620133">
    <property type="component" value="Chromosome"/>
</dbReference>
<dbReference type="PANTHER" id="PTHR43673:SF10">
    <property type="entry name" value="NADH DEHYDROGENASE_NAD(P)H NITROREDUCTASE XCC3605-RELATED"/>
    <property type="match status" value="1"/>
</dbReference>
<keyword evidence="2" id="KW-0560">Oxidoreductase</keyword>
<evidence type="ECO:0000259" key="3">
    <source>
        <dbReference type="Pfam" id="PF14512"/>
    </source>
</evidence>
<dbReference type="EMBL" id="AP024412">
    <property type="protein sequence ID" value="BCR35880.1"/>
    <property type="molecule type" value="Genomic_DNA"/>
</dbReference>
<proteinExistence type="inferred from homology"/>
<organism evidence="4 5">
    <name type="scientific">Mariniplasma anaerobium</name>
    <dbReference type="NCBI Taxonomy" id="2735436"/>
    <lineage>
        <taxon>Bacteria</taxon>
        <taxon>Bacillati</taxon>
        <taxon>Mycoplasmatota</taxon>
        <taxon>Mollicutes</taxon>
        <taxon>Acholeplasmatales</taxon>
        <taxon>Acholeplasmataceae</taxon>
        <taxon>Mariniplasma</taxon>
    </lineage>
</organism>
<evidence type="ECO:0000313" key="5">
    <source>
        <dbReference type="Proteomes" id="UP000620133"/>
    </source>
</evidence>
<dbReference type="SUPFAM" id="SSF55469">
    <property type="entry name" value="FMN-dependent nitroreductase-like"/>
    <property type="match status" value="1"/>
</dbReference>
<dbReference type="Gene3D" id="3.40.109.10">
    <property type="entry name" value="NADH Oxidase"/>
    <property type="match status" value="1"/>
</dbReference>
<name>A0A7U9TGS0_9MOLU</name>
<protein>
    <submittedName>
        <fullName evidence="4">Nitroreductase</fullName>
    </submittedName>
</protein>
<evidence type="ECO:0000256" key="2">
    <source>
        <dbReference type="ARBA" id="ARBA00023002"/>
    </source>
</evidence>
<evidence type="ECO:0000256" key="1">
    <source>
        <dbReference type="ARBA" id="ARBA00007118"/>
    </source>
</evidence>
<dbReference type="RefSeq" id="WP_176238711.1">
    <property type="nucleotide sequence ID" value="NZ_AP024412.1"/>
</dbReference>